<dbReference type="KEGG" id="mcha:111010267"/>
<accession>A0A6J1CCB7</accession>
<feature type="compositionally biased region" description="Basic and acidic residues" evidence="1">
    <location>
        <begin position="54"/>
        <end position="68"/>
    </location>
</feature>
<dbReference type="PANTHER" id="PTHR12436">
    <property type="entry name" value="80 KDA MCM3-ASSOCIATED PROTEIN"/>
    <property type="match status" value="1"/>
</dbReference>
<feature type="compositionally biased region" description="Low complexity" evidence="1">
    <location>
        <begin position="19"/>
        <end position="37"/>
    </location>
</feature>
<dbReference type="GO" id="GO:0070390">
    <property type="term" value="C:transcription export complex 2"/>
    <property type="evidence" value="ECO:0007669"/>
    <property type="project" value="TreeGrafter"/>
</dbReference>
<proteinExistence type="predicted"/>
<reference evidence="4" key="1">
    <citation type="submission" date="2025-08" db="UniProtKB">
        <authorList>
            <consortium name="RefSeq"/>
        </authorList>
    </citation>
    <scope>IDENTIFICATION</scope>
    <source>
        <strain evidence="4">OHB3-1</strain>
    </source>
</reference>
<dbReference type="GeneID" id="111010267"/>
<feature type="domain" description="SAC3/GANP/THP3 conserved" evidence="2">
    <location>
        <begin position="104"/>
        <end position="399"/>
    </location>
</feature>
<gene>
    <name evidence="4" type="primary">LOC111010267</name>
</gene>
<dbReference type="OrthoDB" id="264795at2759"/>
<dbReference type="PANTHER" id="PTHR12436:SF3">
    <property type="entry name" value="GERMINAL-CENTER ASSOCIATED NUCLEAR PROTEIN"/>
    <property type="match status" value="1"/>
</dbReference>
<dbReference type="Pfam" id="PF03399">
    <property type="entry name" value="SAC3_GANP"/>
    <property type="match status" value="1"/>
</dbReference>
<dbReference type="AlphaFoldDB" id="A0A6J1CCB7"/>
<dbReference type="InterPro" id="IPR045107">
    <property type="entry name" value="SAC3/GANP/THP3"/>
</dbReference>
<organism evidence="3 4">
    <name type="scientific">Momordica charantia</name>
    <name type="common">Bitter gourd</name>
    <name type="synonym">Balsam pear</name>
    <dbReference type="NCBI Taxonomy" id="3673"/>
    <lineage>
        <taxon>Eukaryota</taxon>
        <taxon>Viridiplantae</taxon>
        <taxon>Streptophyta</taxon>
        <taxon>Embryophyta</taxon>
        <taxon>Tracheophyta</taxon>
        <taxon>Spermatophyta</taxon>
        <taxon>Magnoliopsida</taxon>
        <taxon>eudicotyledons</taxon>
        <taxon>Gunneridae</taxon>
        <taxon>Pentapetalae</taxon>
        <taxon>rosids</taxon>
        <taxon>fabids</taxon>
        <taxon>Cucurbitales</taxon>
        <taxon>Cucurbitaceae</taxon>
        <taxon>Momordiceae</taxon>
        <taxon>Momordica</taxon>
    </lineage>
</organism>
<evidence type="ECO:0000313" key="3">
    <source>
        <dbReference type="Proteomes" id="UP000504603"/>
    </source>
</evidence>
<evidence type="ECO:0000256" key="1">
    <source>
        <dbReference type="SAM" id="MobiDB-lite"/>
    </source>
</evidence>
<protein>
    <submittedName>
        <fullName evidence="4">SAC3 family protein C isoform X1</fullName>
    </submittedName>
</protein>
<feature type="region of interest" description="Disordered" evidence="1">
    <location>
        <begin position="1"/>
        <end position="88"/>
    </location>
</feature>
<dbReference type="InterPro" id="IPR005062">
    <property type="entry name" value="SAC3/GANP/THP3_conserved"/>
</dbReference>
<dbReference type="GO" id="GO:0005737">
    <property type="term" value="C:cytoplasm"/>
    <property type="evidence" value="ECO:0007669"/>
    <property type="project" value="TreeGrafter"/>
</dbReference>
<keyword evidence="3" id="KW-1185">Reference proteome</keyword>
<evidence type="ECO:0000313" key="4">
    <source>
        <dbReference type="RefSeq" id="XP_022139326.1"/>
    </source>
</evidence>
<name>A0A6J1CCB7_MOMCH</name>
<dbReference type="Proteomes" id="UP000504603">
    <property type="component" value="Unplaced"/>
</dbReference>
<evidence type="ECO:0000259" key="2">
    <source>
        <dbReference type="Pfam" id="PF03399"/>
    </source>
</evidence>
<dbReference type="Gene3D" id="1.25.40.990">
    <property type="match status" value="1"/>
</dbReference>
<dbReference type="RefSeq" id="XP_022139326.1">
    <property type="nucleotide sequence ID" value="XM_022283634.1"/>
</dbReference>
<sequence length="433" mass="49551">MERMERQRRNPPSRSITPSDSAGSSSSASRRSYSNRNRNSDYKYSKHNTNSNRSYEDDSDWRSRRSSDSKSYVQKLEPKEDGVGYGGISHSDLPPVLVGTCPSMCPEAERAQRERLRDLAIFERLHGNPGKTSPDLAVKKFCRTMSSKNVQAFDVRPLPVLENALEYVLSFLDSKEQPFEVIHDFIFDRTRSIRQDLSIQNIVNDKAIYMYEEMEVYCKVKFHIISHQKLLNGDGSPNASSMHHLNMQQLSKALITLLNLYEVNRSNGAIFKNEAEFHSFFVLLHLGSNSQATGESLTLWFRTLRSPVIKSKEMRFARRTLRYFRMCNYKGFLCTIGAEASNLQYCILEPYVNEVRALALSFINNGGYKLNPYPLMDLSTLLMMEESEVESFCKSCGLVTCVDELGNLSLPTKQTTFSCPSGAFQRYSFLRFK</sequence>
<dbReference type="GO" id="GO:0006406">
    <property type="term" value="P:mRNA export from nucleus"/>
    <property type="evidence" value="ECO:0007669"/>
    <property type="project" value="TreeGrafter"/>
</dbReference>